<evidence type="ECO:0000313" key="4">
    <source>
        <dbReference type="EMBL" id="KAJ6642294.1"/>
    </source>
</evidence>
<keyword evidence="5" id="KW-1185">Reference proteome</keyword>
<dbReference type="GO" id="GO:0007411">
    <property type="term" value="P:axon guidance"/>
    <property type="evidence" value="ECO:0007669"/>
    <property type="project" value="TreeGrafter"/>
</dbReference>
<reference evidence="4" key="1">
    <citation type="submission" date="2022-07" db="EMBL/GenBank/DDBJ databases">
        <authorList>
            <person name="Trinca V."/>
            <person name="Uliana J.V.C."/>
            <person name="Torres T.T."/>
            <person name="Ward R.J."/>
            <person name="Monesi N."/>
        </authorList>
    </citation>
    <scope>NUCLEOTIDE SEQUENCE</scope>
    <source>
        <strain evidence="4">HSMRA1968</strain>
        <tissue evidence="4">Whole embryos</tissue>
    </source>
</reference>
<dbReference type="GO" id="GO:0030215">
    <property type="term" value="F:semaphorin receptor binding"/>
    <property type="evidence" value="ECO:0007669"/>
    <property type="project" value="InterPro"/>
</dbReference>
<dbReference type="InterPro" id="IPR001627">
    <property type="entry name" value="Semap_dom"/>
</dbReference>
<dbReference type="Gene3D" id="2.130.10.10">
    <property type="entry name" value="YVTN repeat-like/Quinoprotein amine dehydrogenase"/>
    <property type="match status" value="1"/>
</dbReference>
<comment type="caution">
    <text evidence="4">The sequence shown here is derived from an EMBL/GenBank/DDBJ whole genome shotgun (WGS) entry which is preliminary data.</text>
</comment>
<evidence type="ECO:0000256" key="1">
    <source>
        <dbReference type="ARBA" id="ARBA00022782"/>
    </source>
</evidence>
<dbReference type="GO" id="GO:0030335">
    <property type="term" value="P:positive regulation of cell migration"/>
    <property type="evidence" value="ECO:0007669"/>
    <property type="project" value="TreeGrafter"/>
</dbReference>
<dbReference type="Proteomes" id="UP001151699">
    <property type="component" value="Chromosome B"/>
</dbReference>
<proteinExistence type="predicted"/>
<evidence type="ECO:0000256" key="2">
    <source>
        <dbReference type="PROSITE-ProRule" id="PRU00352"/>
    </source>
</evidence>
<name>A0A9Q0N471_9DIPT</name>
<dbReference type="GO" id="GO:0071526">
    <property type="term" value="P:semaphorin-plexin signaling pathway"/>
    <property type="evidence" value="ECO:0007669"/>
    <property type="project" value="TreeGrafter"/>
</dbReference>
<feature type="non-terminal residue" evidence="4">
    <location>
        <position position="148"/>
    </location>
</feature>
<sequence>SFLLLGLGDYAFGDYENTWNFYYEQPCCGNTNGQHHLRHHKDHVREFTCGKLYYRAFYLDEKQDALYVGAMDRVFKLNTKNVTLSGCDKDHIMLEPTGSDIVNCVSRGKSQLFECRNHVRVIQPMQNGKLYICGTNAHNPKDYVIYYL</sequence>
<dbReference type="GO" id="GO:0045499">
    <property type="term" value="F:chemorepellent activity"/>
    <property type="evidence" value="ECO:0007669"/>
    <property type="project" value="TreeGrafter"/>
</dbReference>
<dbReference type="InterPro" id="IPR015943">
    <property type="entry name" value="WD40/YVTN_repeat-like_dom_sf"/>
</dbReference>
<organism evidence="4 5">
    <name type="scientific">Pseudolycoriella hygida</name>
    <dbReference type="NCBI Taxonomy" id="35572"/>
    <lineage>
        <taxon>Eukaryota</taxon>
        <taxon>Metazoa</taxon>
        <taxon>Ecdysozoa</taxon>
        <taxon>Arthropoda</taxon>
        <taxon>Hexapoda</taxon>
        <taxon>Insecta</taxon>
        <taxon>Pterygota</taxon>
        <taxon>Neoptera</taxon>
        <taxon>Endopterygota</taxon>
        <taxon>Diptera</taxon>
        <taxon>Nematocera</taxon>
        <taxon>Sciaroidea</taxon>
        <taxon>Sciaridae</taxon>
        <taxon>Pseudolycoriella</taxon>
    </lineage>
</organism>
<dbReference type="OrthoDB" id="9988752at2759"/>
<dbReference type="InterPro" id="IPR036352">
    <property type="entry name" value="Semap_dom_sf"/>
</dbReference>
<accession>A0A9Q0N471</accession>
<dbReference type="SUPFAM" id="SSF101912">
    <property type="entry name" value="Sema domain"/>
    <property type="match status" value="1"/>
</dbReference>
<dbReference type="PANTHER" id="PTHR11036:SF90">
    <property type="entry name" value="SEMAPHORIN 2B, ISOFORM D-RELATED"/>
    <property type="match status" value="1"/>
</dbReference>
<comment type="caution">
    <text evidence="2">Lacks conserved residue(s) required for the propagation of feature annotation.</text>
</comment>
<dbReference type="PROSITE" id="PS51004">
    <property type="entry name" value="SEMA"/>
    <property type="match status" value="1"/>
</dbReference>
<evidence type="ECO:0000313" key="5">
    <source>
        <dbReference type="Proteomes" id="UP001151699"/>
    </source>
</evidence>
<dbReference type="GO" id="GO:0005886">
    <property type="term" value="C:plasma membrane"/>
    <property type="evidence" value="ECO:0007669"/>
    <property type="project" value="TreeGrafter"/>
</dbReference>
<evidence type="ECO:0000259" key="3">
    <source>
        <dbReference type="PROSITE" id="PS51004"/>
    </source>
</evidence>
<dbReference type="EMBL" id="WJQU01000002">
    <property type="protein sequence ID" value="KAJ6642294.1"/>
    <property type="molecule type" value="Genomic_DNA"/>
</dbReference>
<dbReference type="InterPro" id="IPR027231">
    <property type="entry name" value="Semaphorin"/>
</dbReference>
<feature type="non-terminal residue" evidence="4">
    <location>
        <position position="1"/>
    </location>
</feature>
<dbReference type="AlphaFoldDB" id="A0A9Q0N471"/>
<keyword evidence="1" id="KW-0221">Differentiation</keyword>
<dbReference type="PANTHER" id="PTHR11036">
    <property type="entry name" value="SEMAPHORIN"/>
    <property type="match status" value="1"/>
</dbReference>
<protein>
    <submittedName>
        <fullName evidence="4">Semaphorin-2A</fullName>
    </submittedName>
</protein>
<feature type="domain" description="Sema" evidence="3">
    <location>
        <begin position="29"/>
        <end position="148"/>
    </location>
</feature>
<gene>
    <name evidence="4" type="primary">Sema2a_1</name>
    <name evidence="4" type="ORF">Bhyg_07241</name>
</gene>